<dbReference type="FunCoup" id="A0A165IKT9">
    <property type="interactions" value="888"/>
</dbReference>
<dbReference type="Proteomes" id="UP000076632">
    <property type="component" value="Unassembled WGS sequence"/>
</dbReference>
<feature type="transmembrane region" description="Helical" evidence="12">
    <location>
        <begin position="121"/>
        <end position="142"/>
    </location>
</feature>
<keyword evidence="7 12" id="KW-0812">Transmembrane</keyword>
<dbReference type="GO" id="GO:0005789">
    <property type="term" value="C:endoplasmic reticulum membrane"/>
    <property type="evidence" value="ECO:0007669"/>
    <property type="project" value="UniProtKB-SubCell"/>
</dbReference>
<keyword evidence="10 12" id="KW-0472">Membrane</keyword>
<evidence type="ECO:0000256" key="3">
    <source>
        <dbReference type="ARBA" id="ARBA00012611"/>
    </source>
</evidence>
<evidence type="ECO:0000256" key="8">
    <source>
        <dbReference type="ARBA" id="ARBA00022824"/>
    </source>
</evidence>
<evidence type="ECO:0000256" key="1">
    <source>
        <dbReference type="ARBA" id="ARBA00004389"/>
    </source>
</evidence>
<dbReference type="PANTHER" id="PTHR13036:SF0">
    <property type="entry name" value="CHITOBIOSYLDIPHOSPHODOLICHOL BETA-MANNOSYLTRANSFERASE"/>
    <property type="match status" value="1"/>
</dbReference>
<dbReference type="Pfam" id="PF13692">
    <property type="entry name" value="Glyco_trans_1_4"/>
    <property type="match status" value="1"/>
</dbReference>
<evidence type="ECO:0000256" key="7">
    <source>
        <dbReference type="ARBA" id="ARBA00022692"/>
    </source>
</evidence>
<keyword evidence="9 12" id="KW-1133">Transmembrane helix</keyword>
<evidence type="ECO:0000256" key="9">
    <source>
        <dbReference type="ARBA" id="ARBA00022989"/>
    </source>
</evidence>
<evidence type="ECO:0000256" key="6">
    <source>
        <dbReference type="ARBA" id="ARBA00022679"/>
    </source>
</evidence>
<dbReference type="AlphaFoldDB" id="A0A165IKT9"/>
<reference evidence="13 14" key="1">
    <citation type="journal article" date="2016" name="Fungal Biol.">
        <title>The genome of Xylona heveae provides a window into fungal endophytism.</title>
        <authorList>
            <person name="Gazis R."/>
            <person name="Kuo A."/>
            <person name="Riley R."/>
            <person name="LaButti K."/>
            <person name="Lipzen A."/>
            <person name="Lin J."/>
            <person name="Amirebrahimi M."/>
            <person name="Hesse C.N."/>
            <person name="Spatafora J.W."/>
            <person name="Henrissat B."/>
            <person name="Hainaut M."/>
            <person name="Grigoriev I.V."/>
            <person name="Hibbett D.S."/>
        </authorList>
    </citation>
    <scope>NUCLEOTIDE SEQUENCE [LARGE SCALE GENOMIC DNA]</scope>
    <source>
        <strain evidence="13 14">TC161</strain>
    </source>
</reference>
<keyword evidence="5" id="KW-0328">Glycosyltransferase</keyword>
<feature type="transmembrane region" description="Helical" evidence="12">
    <location>
        <begin position="6"/>
        <end position="23"/>
    </location>
</feature>
<dbReference type="FunFam" id="3.40.50.2000:FF:000162">
    <property type="entry name" value="Beta-1,4-mannosyltransferase (Alg1), putative"/>
    <property type="match status" value="1"/>
</dbReference>
<evidence type="ECO:0000313" key="14">
    <source>
        <dbReference type="Proteomes" id="UP000076632"/>
    </source>
</evidence>
<comment type="function">
    <text evidence="11">Participates in the formation of the lipid-linked precursor oligosaccharide for N-glycosylation. Involved in assembling the dolichol-pyrophosphate-GlcNAc(2)-Man(5) intermediate on the cytoplasmic surface of the ER.</text>
</comment>
<evidence type="ECO:0000256" key="10">
    <source>
        <dbReference type="ARBA" id="ARBA00023136"/>
    </source>
</evidence>
<dbReference type="InParanoid" id="A0A165IKT9"/>
<sequence>MIDILLTGAVIGSTFFTLFLLTLPSQYDPAVEKHNVASNERKEDEQSNNKLKARVQILVLGDIGQSPRMQYHALSIAKNGGFAEIIGYRESDPHPGLLTNSSIAITPIPPPPRRFQTSNKLLFLLFAPLKVIWQICYLWFILGYRTKPAKWLLLQNPPSLPTLAIAKAMCFLRNTKLIIDWHNFGYSILSLKLGPAHPLVKISKIYEFFFGRNATAHLTVTKALSDVLTQDHGVTSPVLVLHDRPAGHFQPLSVNRRSTVLSSLGVTAPYADSIRNGATKLIISSTSWTPDEDFSLLLDALVDYAARSTTRATKLPNILAVITGKGPQKEYYLSRIDTLKREGKLLNVTILTAWLTIEDYASLLAAADLGVSLHTSSSGVDLPMKVLDMFGAGLPVVGWDKFEAWPELVHDGINGKGFRSVGQLTDLFVTLLGADGTQLSILKDGALREGHRRWDDEWNPIAGRLLDLYTD</sequence>
<keyword evidence="14" id="KW-1185">Reference proteome</keyword>
<evidence type="ECO:0000313" key="13">
    <source>
        <dbReference type="EMBL" id="KZF25042.1"/>
    </source>
</evidence>
<protein>
    <recommendedName>
        <fullName evidence="4">Chitobiosyldiphosphodolichol beta-mannosyltransferase</fullName>
        <ecNumber evidence="3">2.4.1.142</ecNumber>
    </recommendedName>
</protein>
<evidence type="ECO:0000256" key="11">
    <source>
        <dbReference type="ARBA" id="ARBA00024899"/>
    </source>
</evidence>
<keyword evidence="8" id="KW-0256">Endoplasmic reticulum</keyword>
<evidence type="ECO:0000256" key="2">
    <source>
        <dbReference type="ARBA" id="ARBA00004922"/>
    </source>
</evidence>
<dbReference type="SUPFAM" id="SSF53756">
    <property type="entry name" value="UDP-Glycosyltransferase/glycogen phosphorylase"/>
    <property type="match status" value="1"/>
</dbReference>
<dbReference type="Gene3D" id="3.40.50.2000">
    <property type="entry name" value="Glycogen Phosphorylase B"/>
    <property type="match status" value="1"/>
</dbReference>
<evidence type="ECO:0000256" key="4">
    <source>
        <dbReference type="ARBA" id="ARBA00015841"/>
    </source>
</evidence>
<proteinExistence type="predicted"/>
<gene>
    <name evidence="13" type="ORF">L228DRAFT_258518</name>
</gene>
<comment type="subcellular location">
    <subcellularLocation>
        <location evidence="1">Endoplasmic reticulum membrane</location>
        <topology evidence="1">Single-pass membrane protein</topology>
    </subcellularLocation>
</comment>
<evidence type="ECO:0000256" key="5">
    <source>
        <dbReference type="ARBA" id="ARBA00022676"/>
    </source>
</evidence>
<accession>A0A165IKT9</accession>
<dbReference type="GeneID" id="28899229"/>
<dbReference type="OrthoDB" id="614844at2759"/>
<evidence type="ECO:0000256" key="12">
    <source>
        <dbReference type="SAM" id="Phobius"/>
    </source>
</evidence>
<dbReference type="PANTHER" id="PTHR13036">
    <property type="entry name" value="BETA1,4 MANNOSYLTRANSFERASE"/>
    <property type="match status" value="1"/>
</dbReference>
<dbReference type="OMA" id="CKLIIDW"/>
<dbReference type="STRING" id="1328760.A0A165IKT9"/>
<dbReference type="RefSeq" id="XP_018190597.1">
    <property type="nucleotide sequence ID" value="XM_018334092.1"/>
</dbReference>
<dbReference type="InterPro" id="IPR026051">
    <property type="entry name" value="ALG1-like"/>
</dbReference>
<keyword evidence="6 13" id="KW-0808">Transferase</keyword>
<dbReference type="GO" id="GO:0004578">
    <property type="term" value="F:chitobiosyldiphosphodolichol beta-mannosyltransferase activity"/>
    <property type="evidence" value="ECO:0007669"/>
    <property type="project" value="UniProtKB-EC"/>
</dbReference>
<comment type="pathway">
    <text evidence="2">Protein modification; protein glycosylation.</text>
</comment>
<organism evidence="13 14">
    <name type="scientific">Xylona heveae (strain CBS 132557 / TC161)</name>
    <dbReference type="NCBI Taxonomy" id="1328760"/>
    <lineage>
        <taxon>Eukaryota</taxon>
        <taxon>Fungi</taxon>
        <taxon>Dikarya</taxon>
        <taxon>Ascomycota</taxon>
        <taxon>Pezizomycotina</taxon>
        <taxon>Xylonomycetes</taxon>
        <taxon>Xylonales</taxon>
        <taxon>Xylonaceae</taxon>
        <taxon>Xylona</taxon>
    </lineage>
</organism>
<dbReference type="EMBL" id="KV407455">
    <property type="protein sequence ID" value="KZF25042.1"/>
    <property type="molecule type" value="Genomic_DNA"/>
</dbReference>
<name>A0A165IKT9_XYLHT</name>
<dbReference type="EC" id="2.4.1.142" evidence="3"/>